<feature type="signal peptide" evidence="1">
    <location>
        <begin position="1"/>
        <end position="19"/>
    </location>
</feature>
<organism evidence="2 3">
    <name type="scientific">Aquimarina spongiae</name>
    <dbReference type="NCBI Taxonomy" id="570521"/>
    <lineage>
        <taxon>Bacteria</taxon>
        <taxon>Pseudomonadati</taxon>
        <taxon>Bacteroidota</taxon>
        <taxon>Flavobacteriia</taxon>
        <taxon>Flavobacteriales</taxon>
        <taxon>Flavobacteriaceae</taxon>
        <taxon>Aquimarina</taxon>
    </lineage>
</organism>
<protein>
    <submittedName>
        <fullName evidence="2">Uncharacterized protein</fullName>
    </submittedName>
</protein>
<dbReference type="OrthoDB" id="1432237at2"/>
<evidence type="ECO:0000313" key="3">
    <source>
        <dbReference type="Proteomes" id="UP000184432"/>
    </source>
</evidence>
<dbReference type="Proteomes" id="UP000184432">
    <property type="component" value="Unassembled WGS sequence"/>
</dbReference>
<dbReference type="EMBL" id="FQYP01000001">
    <property type="protein sequence ID" value="SHI31402.1"/>
    <property type="molecule type" value="Genomic_DNA"/>
</dbReference>
<accession>A0A1M6A4G4</accession>
<evidence type="ECO:0000256" key="1">
    <source>
        <dbReference type="SAM" id="SignalP"/>
    </source>
</evidence>
<dbReference type="STRING" id="570521.SAMN04488508_10182"/>
<feature type="chain" id="PRO_5013155525" evidence="1">
    <location>
        <begin position="20"/>
        <end position="331"/>
    </location>
</feature>
<keyword evidence="1" id="KW-0732">Signal</keyword>
<proteinExistence type="predicted"/>
<dbReference type="AlphaFoldDB" id="A0A1M6A4G4"/>
<evidence type="ECO:0000313" key="2">
    <source>
        <dbReference type="EMBL" id="SHI31402.1"/>
    </source>
</evidence>
<sequence length="331" mass="38774">MRKISFIILTLAFNSILSAQTVDFGKFPSEQNEQKPIATSDLLKSLDWENLKAFSKSNKGHYAYERKDSLLTKYEYVQQGRVADFVLTSFNNKVMEYHSQISNTSKETNTNYFDKDVWLEYAHTYLPNLPDSLKLSIAEPKDVLKAYYELIGVGTRDEYGWICEYSTVGMATQRRQATIQLIRYQRRDLLEQIVDYPNIQVQLYVIDALIYDDLQKKKYIEENLKIELTQMIKELDTLKSKKISDWRIESLNYKISNNKDYTEQLQSELLSQSDWKRIYALRDSNQEVKTCRSGTGSYKIYENTTAELLSESAISEISTRYSELENLGYFR</sequence>
<name>A0A1M6A4G4_9FLAO</name>
<keyword evidence="3" id="KW-1185">Reference proteome</keyword>
<reference evidence="3" key="1">
    <citation type="submission" date="2016-11" db="EMBL/GenBank/DDBJ databases">
        <authorList>
            <person name="Varghese N."/>
            <person name="Submissions S."/>
        </authorList>
    </citation>
    <scope>NUCLEOTIDE SEQUENCE [LARGE SCALE GENOMIC DNA]</scope>
    <source>
        <strain evidence="3">DSM 22623</strain>
    </source>
</reference>
<gene>
    <name evidence="2" type="ORF">SAMN04488508_10182</name>
</gene>
<dbReference type="RefSeq" id="WP_073312451.1">
    <property type="nucleotide sequence ID" value="NZ_FQYP01000001.1"/>
</dbReference>